<dbReference type="Pfam" id="PF00072">
    <property type="entry name" value="Response_reg"/>
    <property type="match status" value="1"/>
</dbReference>
<dbReference type="InterPro" id="IPR039420">
    <property type="entry name" value="WalR-like"/>
</dbReference>
<dbReference type="SUPFAM" id="SSF46894">
    <property type="entry name" value="C-terminal effector domain of the bipartite response regulators"/>
    <property type="match status" value="1"/>
</dbReference>
<dbReference type="CDD" id="cd00383">
    <property type="entry name" value="trans_reg_C"/>
    <property type="match status" value="1"/>
</dbReference>
<dbReference type="GO" id="GO:0000156">
    <property type="term" value="F:phosphorelay response regulator activity"/>
    <property type="evidence" value="ECO:0007669"/>
    <property type="project" value="TreeGrafter"/>
</dbReference>
<keyword evidence="11" id="KW-1185">Reference proteome</keyword>
<proteinExistence type="predicted"/>
<dbReference type="Gene3D" id="6.10.250.690">
    <property type="match status" value="1"/>
</dbReference>
<dbReference type="GO" id="GO:0000976">
    <property type="term" value="F:transcription cis-regulatory region binding"/>
    <property type="evidence" value="ECO:0007669"/>
    <property type="project" value="TreeGrafter"/>
</dbReference>
<dbReference type="OrthoDB" id="9802426at2"/>
<evidence type="ECO:0000256" key="4">
    <source>
        <dbReference type="ARBA" id="ARBA00023125"/>
    </source>
</evidence>
<dbReference type="Proteomes" id="UP000076077">
    <property type="component" value="Chromosome"/>
</dbReference>
<dbReference type="PANTHER" id="PTHR48111">
    <property type="entry name" value="REGULATOR OF RPOS"/>
    <property type="match status" value="1"/>
</dbReference>
<evidence type="ECO:0000259" key="8">
    <source>
        <dbReference type="PROSITE" id="PS50110"/>
    </source>
</evidence>
<dbReference type="PROSITE" id="PS51755">
    <property type="entry name" value="OMPR_PHOB"/>
    <property type="match status" value="1"/>
</dbReference>
<dbReference type="InterPro" id="IPR001867">
    <property type="entry name" value="OmpR/PhoB-type_DNA-bd"/>
</dbReference>
<dbReference type="RefSeq" id="WP_067152770.1">
    <property type="nucleotide sequence ID" value="NZ_CP130317.1"/>
</dbReference>
<evidence type="ECO:0000313" key="11">
    <source>
        <dbReference type="Proteomes" id="UP000076077"/>
    </source>
</evidence>
<organism evidence="10 11">
    <name type="scientific">Microbulbifer thermotolerans</name>
    <dbReference type="NCBI Taxonomy" id="252514"/>
    <lineage>
        <taxon>Bacteria</taxon>
        <taxon>Pseudomonadati</taxon>
        <taxon>Pseudomonadota</taxon>
        <taxon>Gammaproteobacteria</taxon>
        <taxon>Cellvibrionales</taxon>
        <taxon>Microbulbiferaceae</taxon>
        <taxon>Microbulbifer</taxon>
    </lineage>
</organism>
<feature type="modified residue" description="4-aspartylphosphate" evidence="6">
    <location>
        <position position="52"/>
    </location>
</feature>
<dbReference type="STRING" id="252514.A3224_06630"/>
<gene>
    <name evidence="10" type="ORF">A3224_06630</name>
</gene>
<dbReference type="GO" id="GO:0032993">
    <property type="term" value="C:protein-DNA complex"/>
    <property type="evidence" value="ECO:0007669"/>
    <property type="project" value="TreeGrafter"/>
</dbReference>
<dbReference type="InterPro" id="IPR011006">
    <property type="entry name" value="CheY-like_superfamily"/>
</dbReference>
<dbReference type="InterPro" id="IPR016032">
    <property type="entry name" value="Sig_transdc_resp-reg_C-effctor"/>
</dbReference>
<dbReference type="Gene3D" id="3.40.50.2300">
    <property type="match status" value="1"/>
</dbReference>
<keyword evidence="1 6" id="KW-0597">Phosphoprotein</keyword>
<evidence type="ECO:0000259" key="9">
    <source>
        <dbReference type="PROSITE" id="PS51755"/>
    </source>
</evidence>
<keyword evidence="4 7" id="KW-0238">DNA-binding</keyword>
<dbReference type="PANTHER" id="PTHR48111:SF22">
    <property type="entry name" value="REGULATOR OF RPOS"/>
    <property type="match status" value="1"/>
</dbReference>
<dbReference type="SUPFAM" id="SSF52172">
    <property type="entry name" value="CheY-like"/>
    <property type="match status" value="1"/>
</dbReference>
<evidence type="ECO:0000256" key="5">
    <source>
        <dbReference type="ARBA" id="ARBA00023163"/>
    </source>
</evidence>
<dbReference type="EMBL" id="CP014864">
    <property type="protein sequence ID" value="AMX02301.1"/>
    <property type="molecule type" value="Genomic_DNA"/>
</dbReference>
<dbReference type="SMART" id="SM00862">
    <property type="entry name" value="Trans_reg_C"/>
    <property type="match status" value="1"/>
</dbReference>
<sequence length="236" mass="26209">MLKLLLVEDDLDLAQTLIQYLELEGILCDHASNGVAGLNLSQTNHYDVLLLDINLPRMDGLTLCQKLREQGDDTPVLMLTARDQLDDKLQGFGAGSDDYLVKPFELQELVVRVQALSRRRSGETQKLGCGGLEMNLRERTVQRDGQLLKLSPTGWQLLEKLLRAAPAPVSREALMDAVWGEDHPDSNSLKVHIFNLRKAIDGPFPVPLLHTINGVGFALRPPSTTGKDRNETQTQP</sequence>
<feature type="DNA-binding region" description="OmpR/PhoB-type" evidence="7">
    <location>
        <begin position="124"/>
        <end position="221"/>
    </location>
</feature>
<reference evidence="11" key="1">
    <citation type="submission" date="2016-03" db="EMBL/GenBank/DDBJ databases">
        <authorList>
            <person name="Lee Y.-S."/>
            <person name="Choi Y.-L."/>
        </authorList>
    </citation>
    <scope>NUCLEOTIDE SEQUENCE [LARGE SCALE GENOMIC DNA]</scope>
    <source>
        <strain evidence="11">DAU221</strain>
    </source>
</reference>
<evidence type="ECO:0000256" key="2">
    <source>
        <dbReference type="ARBA" id="ARBA00023012"/>
    </source>
</evidence>
<evidence type="ECO:0000313" key="10">
    <source>
        <dbReference type="EMBL" id="AMX02301.1"/>
    </source>
</evidence>
<dbReference type="GO" id="GO:0006355">
    <property type="term" value="P:regulation of DNA-templated transcription"/>
    <property type="evidence" value="ECO:0007669"/>
    <property type="project" value="InterPro"/>
</dbReference>
<dbReference type="AlphaFoldDB" id="A0A143HLB2"/>
<accession>A0A143HLB2</accession>
<name>A0A143HLB2_MICTH</name>
<keyword evidence="2" id="KW-0902">Two-component regulatory system</keyword>
<dbReference type="KEGG" id="mthd:A3224_06630"/>
<dbReference type="GO" id="GO:0005829">
    <property type="term" value="C:cytosol"/>
    <property type="evidence" value="ECO:0007669"/>
    <property type="project" value="TreeGrafter"/>
</dbReference>
<dbReference type="Gene3D" id="1.10.10.10">
    <property type="entry name" value="Winged helix-like DNA-binding domain superfamily/Winged helix DNA-binding domain"/>
    <property type="match status" value="1"/>
</dbReference>
<feature type="domain" description="Response regulatory" evidence="8">
    <location>
        <begin position="3"/>
        <end position="117"/>
    </location>
</feature>
<dbReference type="InterPro" id="IPR001789">
    <property type="entry name" value="Sig_transdc_resp-reg_receiver"/>
</dbReference>
<dbReference type="SMART" id="SM00448">
    <property type="entry name" value="REC"/>
    <property type="match status" value="1"/>
</dbReference>
<keyword evidence="5" id="KW-0804">Transcription</keyword>
<dbReference type="CDD" id="cd17624">
    <property type="entry name" value="REC_OmpR_PmrA-like"/>
    <property type="match status" value="1"/>
</dbReference>
<protein>
    <submittedName>
        <fullName evidence="10">XRE family transcriptional regulator</fullName>
    </submittedName>
</protein>
<keyword evidence="3" id="KW-0805">Transcription regulation</keyword>
<dbReference type="PROSITE" id="PS50110">
    <property type="entry name" value="RESPONSE_REGULATORY"/>
    <property type="match status" value="1"/>
</dbReference>
<evidence type="ECO:0000256" key="3">
    <source>
        <dbReference type="ARBA" id="ARBA00023015"/>
    </source>
</evidence>
<evidence type="ECO:0000256" key="6">
    <source>
        <dbReference type="PROSITE-ProRule" id="PRU00169"/>
    </source>
</evidence>
<dbReference type="Pfam" id="PF00486">
    <property type="entry name" value="Trans_reg_C"/>
    <property type="match status" value="1"/>
</dbReference>
<feature type="domain" description="OmpR/PhoB-type" evidence="9">
    <location>
        <begin position="124"/>
        <end position="221"/>
    </location>
</feature>
<dbReference type="InterPro" id="IPR036388">
    <property type="entry name" value="WH-like_DNA-bd_sf"/>
</dbReference>
<evidence type="ECO:0000256" key="7">
    <source>
        <dbReference type="PROSITE-ProRule" id="PRU01091"/>
    </source>
</evidence>
<evidence type="ECO:0000256" key="1">
    <source>
        <dbReference type="ARBA" id="ARBA00022553"/>
    </source>
</evidence>